<dbReference type="AlphaFoldDB" id="A0A318JI19"/>
<organism evidence="1 2">
    <name type="scientific">Undibacterium pigrum</name>
    <dbReference type="NCBI Taxonomy" id="401470"/>
    <lineage>
        <taxon>Bacteria</taxon>
        <taxon>Pseudomonadati</taxon>
        <taxon>Pseudomonadota</taxon>
        <taxon>Betaproteobacteria</taxon>
        <taxon>Burkholderiales</taxon>
        <taxon>Oxalobacteraceae</taxon>
        <taxon>Undibacterium</taxon>
    </lineage>
</organism>
<dbReference type="InterPro" id="IPR003736">
    <property type="entry name" value="PAAI_dom"/>
</dbReference>
<accession>A0A318JI19</accession>
<evidence type="ECO:0000313" key="2">
    <source>
        <dbReference type="Proteomes" id="UP000247792"/>
    </source>
</evidence>
<dbReference type="Gene3D" id="3.10.129.10">
    <property type="entry name" value="Hotdog Thioesterase"/>
    <property type="match status" value="1"/>
</dbReference>
<dbReference type="SUPFAM" id="SSF54637">
    <property type="entry name" value="Thioesterase/thiol ester dehydrase-isomerase"/>
    <property type="match status" value="1"/>
</dbReference>
<dbReference type="EMBL" id="QJKB01000004">
    <property type="protein sequence ID" value="PXX43308.1"/>
    <property type="molecule type" value="Genomic_DNA"/>
</dbReference>
<keyword evidence="2" id="KW-1185">Reference proteome</keyword>
<protein>
    <submittedName>
        <fullName evidence="1">Uncharacterized protein (TIGR00369 family)</fullName>
    </submittedName>
</protein>
<dbReference type="InterPro" id="IPR029069">
    <property type="entry name" value="HotDog_dom_sf"/>
</dbReference>
<reference evidence="1 2" key="1">
    <citation type="submission" date="2018-05" db="EMBL/GenBank/DDBJ databases">
        <title>Genomic Encyclopedia of Type Strains, Phase IV (KMG-IV): sequencing the most valuable type-strain genomes for metagenomic binning, comparative biology and taxonomic classification.</title>
        <authorList>
            <person name="Goeker M."/>
        </authorList>
    </citation>
    <scope>NUCLEOTIDE SEQUENCE [LARGE SCALE GENOMIC DNA]</scope>
    <source>
        <strain evidence="1 2">DSM 19792</strain>
    </source>
</reference>
<dbReference type="Proteomes" id="UP000247792">
    <property type="component" value="Unassembled WGS sequence"/>
</dbReference>
<proteinExistence type="predicted"/>
<dbReference type="CDD" id="cd03443">
    <property type="entry name" value="PaaI_thioesterase"/>
    <property type="match status" value="1"/>
</dbReference>
<sequence length="151" mass="16055">MIMKPAYVASNPDYAIQLKSLVLAMPMAKWLGIEFVKIAPGEVELEITCREELSFAPGKMQATAIFAAADFAGVSAAGTLLSAGWINASIDSNLKIVAPADGEKLRARGRVVSSGKLLTVSAAEVFSVRDSEEVLCATALLTARNIELQRK</sequence>
<evidence type="ECO:0000313" key="1">
    <source>
        <dbReference type="EMBL" id="PXX43308.1"/>
    </source>
</evidence>
<dbReference type="GO" id="GO:0016790">
    <property type="term" value="F:thiolester hydrolase activity"/>
    <property type="evidence" value="ECO:0007669"/>
    <property type="project" value="UniProtKB-ARBA"/>
</dbReference>
<name>A0A318JI19_9BURK</name>
<gene>
    <name evidence="1" type="ORF">DFR42_104309</name>
</gene>
<comment type="caution">
    <text evidence="1">The sequence shown here is derived from an EMBL/GenBank/DDBJ whole genome shotgun (WGS) entry which is preliminary data.</text>
</comment>
<dbReference type="NCBIfam" id="TIGR00369">
    <property type="entry name" value="unchar_dom_1"/>
    <property type="match status" value="1"/>
</dbReference>